<gene>
    <name evidence="2" type="ORF">EC580_13800</name>
</gene>
<sequence length="323" mass="35046">MHRTLLGIFFAVAFWPIGHAMAEDGTPLNCPAIAAKMTYRECGNPQTPVGKAICNSKLRGFDYLPLADGSIIGAYVKALRAAGIGTADCKALLEWHAGYEKQLAACGTNDQCLLKNMDTYSRTLTKIEDRLQTPLSDAALQRFAGGAWLQSPGEKPTLLLERIRRGLSLYPLPRMALPNGNTLYWGFQPHNATLQSLVIVDRQGTVQLVGAVDGIYLGLPEGKAVPQLEPDAQIALFVRDAQALQQNLPAIRGWAAASLLGFNVECNKPGAAARCFAAETIALPLRAYDLRCRQKVHGKVLVNRCPLPLPKVSGILSPGMFWQ</sequence>
<organism evidence="2">
    <name type="scientific">Acidithiobacillus sulfuriphilus</name>
    <dbReference type="NCBI Taxonomy" id="1867749"/>
    <lineage>
        <taxon>Bacteria</taxon>
        <taxon>Pseudomonadati</taxon>
        <taxon>Pseudomonadota</taxon>
        <taxon>Acidithiobacillia</taxon>
        <taxon>Acidithiobacillales</taxon>
        <taxon>Acidithiobacillaceae</taxon>
        <taxon>Acidithiobacillus</taxon>
    </lineage>
</organism>
<proteinExistence type="predicted"/>
<feature type="chain" id="PRO_5018259256" description="DUF1311 domain-containing protein" evidence="1">
    <location>
        <begin position="23"/>
        <end position="323"/>
    </location>
</feature>
<dbReference type="EMBL" id="RIZI01000194">
    <property type="protein sequence ID" value="RNF57860.1"/>
    <property type="molecule type" value="Genomic_DNA"/>
</dbReference>
<evidence type="ECO:0000256" key="1">
    <source>
        <dbReference type="SAM" id="SignalP"/>
    </source>
</evidence>
<protein>
    <recommendedName>
        <fullName evidence="3">DUF1311 domain-containing protein</fullName>
    </recommendedName>
</protein>
<dbReference type="RefSeq" id="WP_123106036.1">
    <property type="nucleotide sequence ID" value="NZ_CP127527.1"/>
</dbReference>
<dbReference type="OrthoDB" id="5297715at2"/>
<keyword evidence="1" id="KW-0732">Signal</keyword>
<comment type="caution">
    <text evidence="2">The sequence shown here is derived from an EMBL/GenBank/DDBJ whole genome shotgun (WGS) entry which is preliminary data.</text>
</comment>
<dbReference type="AlphaFoldDB" id="A0A3M8QTJ0"/>
<feature type="signal peptide" evidence="1">
    <location>
        <begin position="1"/>
        <end position="22"/>
    </location>
</feature>
<evidence type="ECO:0008006" key="3">
    <source>
        <dbReference type="Google" id="ProtNLM"/>
    </source>
</evidence>
<name>A0A3M8QTJ0_9PROT</name>
<accession>A0A3M8QTJ0</accession>
<reference evidence="2" key="1">
    <citation type="submission" date="2018-10" db="EMBL/GenBank/DDBJ databases">
        <title>Acidithiobacillus sulfuriphilus sp. nov.: an extremely acidophilic sulfur-oxidizing chemolithotroph isolated from a neutral pH environment.</title>
        <authorList>
            <person name="Falagan C."/>
            <person name="Moya-Beltran A."/>
            <person name="Quatrini R."/>
            <person name="Johnson D.B."/>
        </authorList>
    </citation>
    <scope>NUCLEOTIDE SEQUENCE [LARGE SCALE GENOMIC DNA]</scope>
    <source>
        <strain evidence="2">CJ-2</strain>
    </source>
</reference>
<evidence type="ECO:0000313" key="2">
    <source>
        <dbReference type="EMBL" id="RNF57860.1"/>
    </source>
</evidence>